<proteinExistence type="predicted"/>
<evidence type="ECO:0000313" key="3">
    <source>
        <dbReference type="Proteomes" id="UP000095284"/>
    </source>
</evidence>
<feature type="signal peptide" evidence="1">
    <location>
        <begin position="1"/>
        <end position="20"/>
    </location>
</feature>
<accession>A0A1I7S2N2</accession>
<name>A0A1I7S2N2_BURXY</name>
<reference evidence="4" key="1">
    <citation type="submission" date="2016-11" db="UniProtKB">
        <authorList>
            <consortium name="WormBaseParasite"/>
        </authorList>
    </citation>
    <scope>IDENTIFICATION</scope>
</reference>
<evidence type="ECO:0000259" key="2">
    <source>
        <dbReference type="Pfam" id="PF03351"/>
    </source>
</evidence>
<dbReference type="Proteomes" id="UP000095284">
    <property type="component" value="Unplaced"/>
</dbReference>
<dbReference type="AlphaFoldDB" id="A0A1I7S2N2"/>
<organism evidence="3 4">
    <name type="scientific">Bursaphelenchus xylophilus</name>
    <name type="common">Pinewood nematode worm</name>
    <name type="synonym">Aphelenchoides xylophilus</name>
    <dbReference type="NCBI Taxonomy" id="6326"/>
    <lineage>
        <taxon>Eukaryota</taxon>
        <taxon>Metazoa</taxon>
        <taxon>Ecdysozoa</taxon>
        <taxon>Nematoda</taxon>
        <taxon>Chromadorea</taxon>
        <taxon>Rhabditida</taxon>
        <taxon>Tylenchina</taxon>
        <taxon>Tylenchomorpha</taxon>
        <taxon>Aphelenchoidea</taxon>
        <taxon>Aphelenchoididae</taxon>
        <taxon>Bursaphelenchus</taxon>
    </lineage>
</organism>
<evidence type="ECO:0000313" key="4">
    <source>
        <dbReference type="WBParaSite" id="BXY_0726200.1"/>
    </source>
</evidence>
<feature type="domain" description="DOMON" evidence="2">
    <location>
        <begin position="30"/>
        <end position="77"/>
    </location>
</feature>
<dbReference type="InterPro" id="IPR005018">
    <property type="entry name" value="DOMON_domain"/>
</dbReference>
<dbReference type="Pfam" id="PF03351">
    <property type="entry name" value="DOMON"/>
    <property type="match status" value="1"/>
</dbReference>
<feature type="chain" id="PRO_5009305359" evidence="1">
    <location>
        <begin position="21"/>
        <end position="117"/>
    </location>
</feature>
<sequence>MDTQLLVILIFAYFVTAVRAGNQIYARLKHHEILVNWKVDWESQEIEFDLAVRGKPFKWLGFGFSDHGKWEGSDLCVWKRGERYLKDEDWEHVPRPETFAGSYERRRAAMECPAINR</sequence>
<protein>
    <submittedName>
        <fullName evidence="4">DOMON domain-containing protein</fullName>
    </submittedName>
</protein>
<dbReference type="WBParaSite" id="BXY_0726200.1">
    <property type="protein sequence ID" value="BXY_0726200.1"/>
    <property type="gene ID" value="BXY_0726200"/>
</dbReference>
<keyword evidence="1" id="KW-0732">Signal</keyword>
<evidence type="ECO:0000256" key="1">
    <source>
        <dbReference type="SAM" id="SignalP"/>
    </source>
</evidence>